<dbReference type="CDD" id="cd07302">
    <property type="entry name" value="CHD"/>
    <property type="match status" value="1"/>
</dbReference>
<feature type="binding site" evidence="6">
    <location>
        <position position="205"/>
    </location>
    <ligand>
        <name>AMP</name>
        <dbReference type="ChEBI" id="CHEBI:456215"/>
    </ligand>
</feature>
<feature type="transmembrane region" description="Helical" evidence="10">
    <location>
        <begin position="506"/>
        <end position="524"/>
    </location>
</feature>
<evidence type="ECO:0000256" key="1">
    <source>
        <dbReference type="ARBA" id="ARBA00004141"/>
    </source>
</evidence>
<feature type="region of interest" description="Disordered" evidence="9">
    <location>
        <begin position="28"/>
        <end position="50"/>
    </location>
</feature>
<feature type="transmembrane region" description="Helical" evidence="10">
    <location>
        <begin position="467"/>
        <end position="486"/>
    </location>
</feature>
<dbReference type="Pfam" id="PF00233">
    <property type="entry name" value="PDEase_I"/>
    <property type="match status" value="1"/>
</dbReference>
<feature type="binding site" evidence="7">
    <location>
        <position position="205"/>
    </location>
    <ligand>
        <name>Zn(2+)</name>
        <dbReference type="ChEBI" id="CHEBI:29105"/>
        <label>2</label>
    </ligand>
</feature>
<dbReference type="STRING" id="1202772.A0A1V9YWP3"/>
<organism evidence="13 14">
    <name type="scientific">Achlya hypogyna</name>
    <name type="common">Oomycete</name>
    <name type="synonym">Protoachlya hypogyna</name>
    <dbReference type="NCBI Taxonomy" id="1202772"/>
    <lineage>
        <taxon>Eukaryota</taxon>
        <taxon>Sar</taxon>
        <taxon>Stramenopiles</taxon>
        <taxon>Oomycota</taxon>
        <taxon>Saprolegniomycetes</taxon>
        <taxon>Saprolegniales</taxon>
        <taxon>Achlyaceae</taxon>
        <taxon>Achlya</taxon>
    </lineage>
</organism>
<feature type="transmembrane region" description="Helical" evidence="10">
    <location>
        <begin position="739"/>
        <end position="759"/>
    </location>
</feature>
<evidence type="ECO:0000256" key="2">
    <source>
        <dbReference type="ARBA" id="ARBA00022692"/>
    </source>
</evidence>
<evidence type="ECO:0000256" key="4">
    <source>
        <dbReference type="ARBA" id="ARBA00023136"/>
    </source>
</evidence>
<feature type="binding site" evidence="7">
    <location>
        <position position="204"/>
    </location>
    <ligand>
        <name>Zn(2+)</name>
        <dbReference type="ChEBI" id="CHEBI:29105"/>
        <label>1</label>
    </ligand>
</feature>
<evidence type="ECO:0000256" key="9">
    <source>
        <dbReference type="SAM" id="MobiDB-lite"/>
    </source>
</evidence>
<feature type="binding site" evidence="7">
    <location>
        <position position="205"/>
    </location>
    <ligand>
        <name>Zn(2+)</name>
        <dbReference type="ChEBI" id="CHEBI:29105"/>
        <label>1</label>
    </ligand>
</feature>
<dbReference type="InterPro" id="IPR027359">
    <property type="entry name" value="Volt_channel_dom_sf"/>
</dbReference>
<dbReference type="OrthoDB" id="60033at2759"/>
<dbReference type="Proteomes" id="UP000243579">
    <property type="component" value="Unassembled WGS sequence"/>
</dbReference>
<keyword evidence="3 10" id="KW-1133">Transmembrane helix</keyword>
<dbReference type="GO" id="GO:0009190">
    <property type="term" value="P:cyclic nucleotide biosynthetic process"/>
    <property type="evidence" value="ECO:0007669"/>
    <property type="project" value="InterPro"/>
</dbReference>
<feature type="domain" description="PDEase" evidence="12">
    <location>
        <begin position="72"/>
        <end position="420"/>
    </location>
</feature>
<dbReference type="PROSITE" id="PS51845">
    <property type="entry name" value="PDEASE_I_2"/>
    <property type="match status" value="1"/>
</dbReference>
<dbReference type="CDD" id="cd00077">
    <property type="entry name" value="HDc"/>
    <property type="match status" value="1"/>
</dbReference>
<dbReference type="EC" id="3.1.4.-" evidence="8"/>
<evidence type="ECO:0000313" key="14">
    <source>
        <dbReference type="Proteomes" id="UP000243579"/>
    </source>
</evidence>
<comment type="caution">
    <text evidence="13">The sequence shown here is derived from an EMBL/GenBank/DDBJ whole genome shotgun (WGS) entry which is preliminary data.</text>
</comment>
<dbReference type="InterPro" id="IPR023174">
    <property type="entry name" value="PDEase_CS"/>
</dbReference>
<dbReference type="SUPFAM" id="SSF55073">
    <property type="entry name" value="Nucleotide cyclase"/>
    <property type="match status" value="1"/>
</dbReference>
<proteinExistence type="inferred from homology"/>
<evidence type="ECO:0000259" key="11">
    <source>
        <dbReference type="PROSITE" id="PS50125"/>
    </source>
</evidence>
<dbReference type="GO" id="GO:0046872">
    <property type="term" value="F:metal ion binding"/>
    <property type="evidence" value="ECO:0007669"/>
    <property type="project" value="UniProtKB-KW"/>
</dbReference>
<keyword evidence="2 10" id="KW-0812">Transmembrane</keyword>
<dbReference type="InterPro" id="IPR003607">
    <property type="entry name" value="HD/PDEase_dom"/>
</dbReference>
<dbReference type="PRINTS" id="PR00387">
    <property type="entry name" value="PDIESTERASE1"/>
</dbReference>
<evidence type="ECO:0000256" key="10">
    <source>
        <dbReference type="SAM" id="Phobius"/>
    </source>
</evidence>
<comment type="cofactor">
    <cofactor evidence="8">
        <name>a divalent metal cation</name>
        <dbReference type="ChEBI" id="CHEBI:60240"/>
    </cofactor>
    <text evidence="8">Binds 2 divalent metal cations per subunit. Site 1 may preferentially bind zinc ions, while site 2 has a preference for magnesium and/or manganese ions.</text>
</comment>
<feature type="active site" description="Proton donor" evidence="5">
    <location>
        <position position="163"/>
    </location>
</feature>
<evidence type="ECO:0000313" key="13">
    <source>
        <dbReference type="EMBL" id="OQR90122.1"/>
    </source>
</evidence>
<keyword evidence="7 8" id="KW-0479">Metal-binding</keyword>
<feature type="binding site" evidence="6">
    <location>
        <position position="377"/>
    </location>
    <ligand>
        <name>AMP</name>
        <dbReference type="ChEBI" id="CHEBI:456215"/>
    </ligand>
</feature>
<reference evidence="13 14" key="1">
    <citation type="journal article" date="2014" name="Genome Biol. Evol.">
        <title>The secreted proteins of Achlya hypogyna and Thraustotheca clavata identify the ancestral oomycete secretome and reveal gene acquisitions by horizontal gene transfer.</title>
        <authorList>
            <person name="Misner I."/>
            <person name="Blouin N."/>
            <person name="Leonard G."/>
            <person name="Richards T.A."/>
            <person name="Lane C.E."/>
        </authorList>
    </citation>
    <scope>NUCLEOTIDE SEQUENCE [LARGE SCALE GENOMIC DNA]</scope>
    <source>
        <strain evidence="13 14">ATCC 48635</strain>
    </source>
</reference>
<comment type="subcellular location">
    <subcellularLocation>
        <location evidence="1">Membrane</location>
        <topology evidence="1">Multi-pass membrane protein</topology>
    </subcellularLocation>
</comment>
<evidence type="ECO:0000256" key="3">
    <source>
        <dbReference type="ARBA" id="ARBA00022989"/>
    </source>
</evidence>
<feature type="domain" description="Guanylate cyclase" evidence="11">
    <location>
        <begin position="992"/>
        <end position="1161"/>
    </location>
</feature>
<dbReference type="Gene3D" id="1.20.120.350">
    <property type="entry name" value="Voltage-gated potassium channels. Chain C"/>
    <property type="match status" value="1"/>
</dbReference>
<accession>A0A1V9YWP3</accession>
<dbReference type="InterPro" id="IPR023088">
    <property type="entry name" value="PDEase"/>
</dbReference>
<dbReference type="PROSITE" id="PS00126">
    <property type="entry name" value="PDEASE_I_1"/>
    <property type="match status" value="1"/>
</dbReference>
<evidence type="ECO:0000256" key="7">
    <source>
        <dbReference type="PIRSR" id="PIRSR623088-3"/>
    </source>
</evidence>
<dbReference type="PANTHER" id="PTHR43336">
    <property type="entry name" value="OXYGEN SENSOR HISTIDINE KINASE RESPONSE REGULATOR DEVS/DOSS"/>
    <property type="match status" value="1"/>
</dbReference>
<dbReference type="PROSITE" id="PS50125">
    <property type="entry name" value="GUANYLATE_CYCLASE_2"/>
    <property type="match status" value="1"/>
</dbReference>
<dbReference type="GO" id="GO:0035556">
    <property type="term" value="P:intracellular signal transduction"/>
    <property type="evidence" value="ECO:0007669"/>
    <property type="project" value="InterPro"/>
</dbReference>
<protein>
    <recommendedName>
        <fullName evidence="8">Phosphodiesterase</fullName>
        <ecNumber evidence="8">3.1.4.-</ecNumber>
    </recommendedName>
</protein>
<dbReference type="InterPro" id="IPR001054">
    <property type="entry name" value="A/G_cyclase"/>
</dbReference>
<dbReference type="PANTHER" id="PTHR43336:SF3">
    <property type="entry name" value="GUANYLATE CYCLASE DOMAIN-CONTAINING PROTEIN"/>
    <property type="match status" value="1"/>
</dbReference>
<keyword evidence="14" id="KW-1185">Reference proteome</keyword>
<dbReference type="InterPro" id="IPR029787">
    <property type="entry name" value="Nucleotide_cyclase"/>
</dbReference>
<keyword evidence="4 10" id="KW-0472">Membrane</keyword>
<dbReference type="Gene3D" id="1.10.1300.10">
    <property type="entry name" value="3'5'-cyclic nucleotide phosphodiesterase, catalytic domain"/>
    <property type="match status" value="1"/>
</dbReference>
<comment type="similarity">
    <text evidence="8">Belongs to the cyclic nucleotide phosphodiesterase family.</text>
</comment>
<feature type="transmembrane region" description="Helical" evidence="10">
    <location>
        <begin position="882"/>
        <end position="904"/>
    </location>
</feature>
<dbReference type="EMBL" id="JNBR01000670">
    <property type="protein sequence ID" value="OQR90122.1"/>
    <property type="molecule type" value="Genomic_DNA"/>
</dbReference>
<evidence type="ECO:0000256" key="8">
    <source>
        <dbReference type="RuleBase" id="RU363067"/>
    </source>
</evidence>
<dbReference type="GO" id="GO:0016020">
    <property type="term" value="C:membrane"/>
    <property type="evidence" value="ECO:0007669"/>
    <property type="project" value="UniProtKB-SubCell"/>
</dbReference>
<dbReference type="GO" id="GO:0004114">
    <property type="term" value="F:3',5'-cyclic-nucleotide phosphodiesterase activity"/>
    <property type="evidence" value="ECO:0007669"/>
    <property type="project" value="InterPro"/>
</dbReference>
<dbReference type="SUPFAM" id="SSF109604">
    <property type="entry name" value="HD-domain/PDEase-like"/>
    <property type="match status" value="1"/>
</dbReference>
<feature type="binding site" evidence="7">
    <location>
        <position position="167"/>
    </location>
    <ligand>
        <name>Zn(2+)</name>
        <dbReference type="ChEBI" id="CHEBI:29105"/>
        <label>1</label>
    </ligand>
</feature>
<gene>
    <name evidence="13" type="ORF">ACHHYP_05805</name>
</gene>
<dbReference type="Gene3D" id="3.30.70.1230">
    <property type="entry name" value="Nucleotide cyclase"/>
    <property type="match status" value="1"/>
</dbReference>
<name>A0A1V9YWP3_ACHHY</name>
<dbReference type="SMART" id="SM00471">
    <property type="entry name" value="HDc"/>
    <property type="match status" value="1"/>
</dbReference>
<keyword evidence="8" id="KW-0378">Hydrolase</keyword>
<sequence>MHSGKVTPRNAPRGFGLELVEHELTLAPPAVHRSQPSPTNRDMHGLGSGTFLPTPPTLRSFLSPLTWLRASSSKTLSGRVAPDRLSSRKSMASQHSSALSRWDFDAGLETNHLRQMDQLQTMFGIVGAYAALDVSFDGLSHFMHEIKLGYVETPDLPFHRYYHNFSHAMDVTQTLFAMLHFMQPGDPLLGPVEKAITLIAALGHDIHHPGVTNHYIVVSKHAMALEYGDGNATTVATTSVKVWGVLERMHAAETRRLVAKHGILRKFPHEKQQQLEKLLMNCILNTDMARHDGLLKHVQSLVPTRHRKFDVADTHELCAFLLHCADLSNAAKPWKTAERWASLITQEFFEQGQAEKARGMPVSPNCDAMTTMVPELQIKFINFAVLPCFTVLQALFPHAIEAVNHALANIHAWEAKREAQLTLEQRVIIRAISVETNPTAEWSKMQEQKDLHDTTHHRREYIWAKRLSYHPAYLTLLAITTVYVIFEPDLRVLAVSKAGDNGLNVVLGLVTVVCVVDMVVATLADHTYCRSFYACLDVITVVSLLVEIANYAPGATTNALFAHVLPELLHPRLVRVARILRAVHAVPIWLFQLMVATTRHDKASAIAPSDADEGDDRATAMTFQRKDIARLFLRLANKANDLVSPEAIETLVEEAYNGVGIPPHAARNVLAYFAPTPIGKHSVVDFGHRHVPRFGINRASFAHGIRQMELKYDGAPDLFIDAAPRSTERMVGRELSNIVIKRILILMLLVLLVVPPLLYTAPVPIDMYVYSVQSLHASALATAGSMEPGLAADIALFHTALAPLFLQLYNVSAVAVANVTNGSLPSDDATVWHTFRYDQVEGVQVFGCAGQPIVATRTVRTPLTGECVTSAMFDLREPLAHAASYTALGTFLCFLCVVVSVLYLDYETYTLVIHPIESMLAVVQRLATNPLRSIPCEAGEASNEILLLQNTLAKIASLIQIGFGEAGAEILSGNMLEGDLNPMAEGKKVYAIFGFCSIRGFAEATEKLKEEIMTFTNMIGEVVHRHVHSLNGHANKNIGQAFLLVWKVPTTSIEYSLVAANQTPQHMSPKKNSLLTVMESDNTRQGSRLTIADKALISFLKVQLEMHHSKAFAAYSEVLSPENPMGFGLHVGWAIEGAIGSRYKIDASYLSPDVNMSSRLEGATKQFGVTLLVSHTFHKLLSSPIQAMCRLIDCVTVKGSEKPLSLYTFDIYDLPSHSTNSLGSVPDLQRLQARMPIEFRIAFDKGVAKYLEGNWPEATQLIELALCFEPTDGPSKSLLRVMAEHNKQAPPAWQGYRALTEK</sequence>
<feature type="binding site" evidence="7">
    <location>
        <position position="326"/>
    </location>
    <ligand>
        <name>Zn(2+)</name>
        <dbReference type="ChEBI" id="CHEBI:29105"/>
        <label>1</label>
    </ligand>
</feature>
<evidence type="ECO:0000256" key="5">
    <source>
        <dbReference type="PIRSR" id="PIRSR623088-1"/>
    </source>
</evidence>
<dbReference type="InterPro" id="IPR036971">
    <property type="entry name" value="PDEase_catalytic_dom_sf"/>
</dbReference>
<evidence type="ECO:0000259" key="12">
    <source>
        <dbReference type="PROSITE" id="PS51845"/>
    </source>
</evidence>
<feature type="binding site" evidence="6">
    <location>
        <begin position="163"/>
        <end position="167"/>
    </location>
    <ligand>
        <name>AMP</name>
        <dbReference type="ChEBI" id="CHEBI:456215"/>
    </ligand>
</feature>
<feature type="binding site" evidence="6">
    <location>
        <position position="326"/>
    </location>
    <ligand>
        <name>AMP</name>
        <dbReference type="ChEBI" id="CHEBI:456215"/>
    </ligand>
</feature>
<evidence type="ECO:0000256" key="6">
    <source>
        <dbReference type="PIRSR" id="PIRSR623088-2"/>
    </source>
</evidence>
<dbReference type="InterPro" id="IPR002073">
    <property type="entry name" value="PDEase_catalytic_dom"/>
</dbReference>